<organism evidence="2 3">
    <name type="scientific">Anisodus tanguticus</name>
    <dbReference type="NCBI Taxonomy" id="243964"/>
    <lineage>
        <taxon>Eukaryota</taxon>
        <taxon>Viridiplantae</taxon>
        <taxon>Streptophyta</taxon>
        <taxon>Embryophyta</taxon>
        <taxon>Tracheophyta</taxon>
        <taxon>Spermatophyta</taxon>
        <taxon>Magnoliopsida</taxon>
        <taxon>eudicotyledons</taxon>
        <taxon>Gunneridae</taxon>
        <taxon>Pentapetalae</taxon>
        <taxon>asterids</taxon>
        <taxon>lamiids</taxon>
        <taxon>Solanales</taxon>
        <taxon>Solanaceae</taxon>
        <taxon>Solanoideae</taxon>
        <taxon>Hyoscyameae</taxon>
        <taxon>Anisodus</taxon>
    </lineage>
</organism>
<evidence type="ECO:0000313" key="3">
    <source>
        <dbReference type="Proteomes" id="UP001291623"/>
    </source>
</evidence>
<dbReference type="PANTHER" id="PTHR31604:SF2">
    <property type="entry name" value="PROTEIN SHI RELATED SEQUENCE 7"/>
    <property type="match status" value="1"/>
</dbReference>
<gene>
    <name evidence="2" type="ORF">RND71_012539</name>
</gene>
<dbReference type="Pfam" id="PF05142">
    <property type="entry name" value="DUF702"/>
    <property type="match status" value="1"/>
</dbReference>
<accession>A0AAE1SFY7</accession>
<dbReference type="EMBL" id="JAVYJV010000006">
    <property type="protein sequence ID" value="KAK4368747.1"/>
    <property type="molecule type" value="Genomic_DNA"/>
</dbReference>
<dbReference type="GO" id="GO:0003700">
    <property type="term" value="F:DNA-binding transcription factor activity"/>
    <property type="evidence" value="ECO:0007669"/>
    <property type="project" value="InterPro"/>
</dbReference>
<protein>
    <submittedName>
        <fullName evidence="2">Uncharacterized protein</fullName>
    </submittedName>
</protein>
<name>A0AAE1SFY7_9SOLA</name>
<dbReference type="GO" id="GO:0045893">
    <property type="term" value="P:positive regulation of DNA-templated transcription"/>
    <property type="evidence" value="ECO:0007669"/>
    <property type="project" value="TreeGrafter"/>
</dbReference>
<dbReference type="PANTHER" id="PTHR31604">
    <property type="entry name" value="PROTEIN LATERAL ROOT PRIMORDIUM 1"/>
    <property type="match status" value="1"/>
</dbReference>
<dbReference type="InterPro" id="IPR007818">
    <property type="entry name" value="SHI"/>
</dbReference>
<keyword evidence="1" id="KW-0812">Transmembrane</keyword>
<dbReference type="GO" id="GO:0005634">
    <property type="term" value="C:nucleus"/>
    <property type="evidence" value="ECO:0007669"/>
    <property type="project" value="TreeGrafter"/>
</dbReference>
<feature type="transmembrane region" description="Helical" evidence="1">
    <location>
        <begin position="82"/>
        <end position="99"/>
    </location>
</feature>
<keyword evidence="1" id="KW-1133">Transmembrane helix</keyword>
<evidence type="ECO:0000256" key="1">
    <source>
        <dbReference type="SAM" id="Phobius"/>
    </source>
</evidence>
<keyword evidence="3" id="KW-1185">Reference proteome</keyword>
<feature type="transmembrane region" description="Helical" evidence="1">
    <location>
        <begin position="106"/>
        <end position="128"/>
    </location>
</feature>
<dbReference type="GO" id="GO:0003677">
    <property type="term" value="F:DNA binding"/>
    <property type="evidence" value="ECO:0007669"/>
    <property type="project" value="TreeGrafter"/>
</dbReference>
<sequence>MKNQEHNGLEVSSPAVFRCVQVSAVDDAEEQYAYQTAVNIGGHIFEGMLYDQGPGGGAGESSSSAQQPLNLIAGATTSRLPLLYLILPYIQLIFLLLWLHEDVCICIFLVGFLNAIFFRGFSTLRMILNWLYGWF</sequence>
<proteinExistence type="predicted"/>
<dbReference type="AlphaFoldDB" id="A0AAE1SFY7"/>
<dbReference type="Proteomes" id="UP001291623">
    <property type="component" value="Unassembled WGS sequence"/>
</dbReference>
<evidence type="ECO:0000313" key="2">
    <source>
        <dbReference type="EMBL" id="KAK4368747.1"/>
    </source>
</evidence>
<keyword evidence="1" id="KW-0472">Membrane</keyword>
<reference evidence="2" key="1">
    <citation type="submission" date="2023-12" db="EMBL/GenBank/DDBJ databases">
        <title>Genome assembly of Anisodus tanguticus.</title>
        <authorList>
            <person name="Wang Y.-J."/>
        </authorList>
    </citation>
    <scope>NUCLEOTIDE SEQUENCE</scope>
    <source>
        <strain evidence="2">KB-2021</strain>
        <tissue evidence="2">Leaf</tissue>
    </source>
</reference>
<dbReference type="InterPro" id="IPR006511">
    <property type="entry name" value="SHI_C"/>
</dbReference>
<comment type="caution">
    <text evidence="2">The sequence shown here is derived from an EMBL/GenBank/DDBJ whole genome shotgun (WGS) entry which is preliminary data.</text>
</comment>
<dbReference type="NCBIfam" id="TIGR01624">
    <property type="entry name" value="LRP1_Cterm"/>
    <property type="match status" value="1"/>
</dbReference>